<dbReference type="InterPro" id="IPR001034">
    <property type="entry name" value="DeoR_HTH"/>
</dbReference>
<dbReference type="PANTHER" id="PTHR34580:SF1">
    <property type="entry name" value="PROTEIN PAFC"/>
    <property type="match status" value="1"/>
</dbReference>
<dbReference type="PIRSF" id="PIRSF016838">
    <property type="entry name" value="PafC"/>
    <property type="match status" value="1"/>
</dbReference>
<dbReference type="Pfam" id="PF13280">
    <property type="entry name" value="WYL"/>
    <property type="match status" value="1"/>
</dbReference>
<sequence>MKNDRLFSVLYILLEKQSITAPELARLLEVSVRTVYRDVEALSKAGVPVFASPGKGGGISVMPGYTVDRALLTDEEQNQLLFAVESLKAADQNMAGLLQKLGSAFQKTNTNWIEVDFSRWGMRRTDNPKFEQLKNAILGKRVLHMTYCGASGGVTQRDVMPFKLVFKDKNWYLQAFCLLAQGYRLFKVSRIMVLAPTGDTFTEDFCNPPSADVGNLPESMVKGVRLKFSAGLAYRVYDEFDRDCIKPCPDGALLVSAQFPVDDWVMGYLLSFGTEVTVIEPKELKEAVSQVAKNIYEHHKS</sequence>
<evidence type="ECO:0000313" key="4">
    <source>
        <dbReference type="EMBL" id="MPM27328.1"/>
    </source>
</evidence>
<gene>
    <name evidence="4" type="primary">pafC_4</name>
    <name evidence="4" type="ORF">SDC9_73838</name>
</gene>
<accession>A0A644YH57</accession>
<keyword evidence="2" id="KW-0804">Transcription</keyword>
<dbReference type="PANTHER" id="PTHR34580">
    <property type="match status" value="1"/>
</dbReference>
<proteinExistence type="predicted"/>
<dbReference type="Pfam" id="PF08279">
    <property type="entry name" value="HTH_11"/>
    <property type="match status" value="1"/>
</dbReference>
<keyword evidence="1" id="KW-0805">Transcription regulation</keyword>
<dbReference type="InterPro" id="IPR013196">
    <property type="entry name" value="HTH_11"/>
</dbReference>
<dbReference type="AlphaFoldDB" id="A0A644YH57"/>
<dbReference type="InterPro" id="IPR026881">
    <property type="entry name" value="WYL_dom"/>
</dbReference>
<dbReference type="EMBL" id="VSSQ01004965">
    <property type="protein sequence ID" value="MPM27328.1"/>
    <property type="molecule type" value="Genomic_DNA"/>
</dbReference>
<dbReference type="Pfam" id="PF25583">
    <property type="entry name" value="WCX"/>
    <property type="match status" value="1"/>
</dbReference>
<reference evidence="4" key="1">
    <citation type="submission" date="2019-08" db="EMBL/GenBank/DDBJ databases">
        <authorList>
            <person name="Kucharzyk K."/>
            <person name="Murdoch R.W."/>
            <person name="Higgins S."/>
            <person name="Loffler F."/>
        </authorList>
    </citation>
    <scope>NUCLEOTIDE SEQUENCE</scope>
</reference>
<protein>
    <submittedName>
        <fullName evidence="4">Protein PafC</fullName>
    </submittedName>
</protein>
<organism evidence="4">
    <name type="scientific">bioreactor metagenome</name>
    <dbReference type="NCBI Taxonomy" id="1076179"/>
    <lineage>
        <taxon>unclassified sequences</taxon>
        <taxon>metagenomes</taxon>
        <taxon>ecological metagenomes</taxon>
    </lineage>
</organism>
<dbReference type="InterPro" id="IPR036390">
    <property type="entry name" value="WH_DNA-bd_sf"/>
</dbReference>
<dbReference type="PROSITE" id="PS52050">
    <property type="entry name" value="WYL"/>
    <property type="match status" value="1"/>
</dbReference>
<dbReference type="InterPro" id="IPR051534">
    <property type="entry name" value="CBASS_pafABC_assoc_protein"/>
</dbReference>
<dbReference type="SUPFAM" id="SSF46785">
    <property type="entry name" value="Winged helix' DNA-binding domain"/>
    <property type="match status" value="1"/>
</dbReference>
<dbReference type="PROSITE" id="PS51000">
    <property type="entry name" value="HTH_DEOR_2"/>
    <property type="match status" value="1"/>
</dbReference>
<dbReference type="Gene3D" id="1.10.10.10">
    <property type="entry name" value="Winged helix-like DNA-binding domain superfamily/Winged helix DNA-binding domain"/>
    <property type="match status" value="1"/>
</dbReference>
<name>A0A644YH57_9ZZZZ</name>
<evidence type="ECO:0000259" key="3">
    <source>
        <dbReference type="PROSITE" id="PS51000"/>
    </source>
</evidence>
<dbReference type="InterPro" id="IPR036388">
    <property type="entry name" value="WH-like_DNA-bd_sf"/>
</dbReference>
<evidence type="ECO:0000256" key="2">
    <source>
        <dbReference type="ARBA" id="ARBA00023163"/>
    </source>
</evidence>
<dbReference type="GO" id="GO:0003700">
    <property type="term" value="F:DNA-binding transcription factor activity"/>
    <property type="evidence" value="ECO:0007669"/>
    <property type="project" value="InterPro"/>
</dbReference>
<feature type="domain" description="HTH deoR-type" evidence="3">
    <location>
        <begin position="2"/>
        <end position="60"/>
    </location>
</feature>
<comment type="caution">
    <text evidence="4">The sequence shown here is derived from an EMBL/GenBank/DDBJ whole genome shotgun (WGS) entry which is preliminary data.</text>
</comment>
<evidence type="ECO:0000256" key="1">
    <source>
        <dbReference type="ARBA" id="ARBA00023015"/>
    </source>
</evidence>
<dbReference type="InterPro" id="IPR028349">
    <property type="entry name" value="PafC-like"/>
</dbReference>
<dbReference type="InterPro" id="IPR057727">
    <property type="entry name" value="WCX_dom"/>
</dbReference>